<comment type="caution">
    <text evidence="5">The sequence shown here is derived from an EMBL/GenBank/DDBJ whole genome shotgun (WGS) entry which is preliminary data.</text>
</comment>
<accession>A0A2W4WH35</accession>
<evidence type="ECO:0000313" key="6">
    <source>
        <dbReference type="Proteomes" id="UP000249354"/>
    </source>
</evidence>
<dbReference type="PANTHER" id="PTHR10357">
    <property type="entry name" value="ALPHA-AMYLASE FAMILY MEMBER"/>
    <property type="match status" value="1"/>
</dbReference>
<dbReference type="InterPro" id="IPR017853">
    <property type="entry name" value="GH"/>
</dbReference>
<dbReference type="AlphaFoldDB" id="A0A2W4WH35"/>
<organism evidence="5 6">
    <name type="scientific">Leptolyngbya foveolarum</name>
    <dbReference type="NCBI Taxonomy" id="47253"/>
    <lineage>
        <taxon>Bacteria</taxon>
        <taxon>Bacillati</taxon>
        <taxon>Cyanobacteriota</taxon>
        <taxon>Cyanophyceae</taxon>
        <taxon>Leptolyngbyales</taxon>
        <taxon>Leptolyngbyaceae</taxon>
        <taxon>Leptolyngbya group</taxon>
        <taxon>Leptolyngbya</taxon>
    </lineage>
</organism>
<dbReference type="InterPro" id="IPR045857">
    <property type="entry name" value="O16G_dom_2"/>
</dbReference>
<evidence type="ECO:0000256" key="3">
    <source>
        <dbReference type="ARBA" id="ARBA00023295"/>
    </source>
</evidence>
<reference evidence="5 6" key="2">
    <citation type="submission" date="2018-06" db="EMBL/GenBank/DDBJ databases">
        <title>Metagenomic assembly of (sub)arctic Cyanobacteria and their associated microbiome from non-axenic cultures.</title>
        <authorList>
            <person name="Baurain D."/>
        </authorList>
    </citation>
    <scope>NUCLEOTIDE SEQUENCE [LARGE SCALE GENOMIC DNA]</scope>
    <source>
        <strain evidence="5">ULC129bin1</strain>
    </source>
</reference>
<dbReference type="PANTHER" id="PTHR10357:SF179">
    <property type="entry name" value="NEUTRAL AND BASIC AMINO ACID TRANSPORT PROTEIN RBAT"/>
    <property type="match status" value="1"/>
</dbReference>
<dbReference type="GO" id="GO:0004556">
    <property type="term" value="F:alpha-amylase activity"/>
    <property type="evidence" value="ECO:0007669"/>
    <property type="project" value="TreeGrafter"/>
</dbReference>
<evidence type="ECO:0000313" key="5">
    <source>
        <dbReference type="EMBL" id="PZO21655.1"/>
    </source>
</evidence>
<dbReference type="FunFam" id="3.90.400.10:FF:000002">
    <property type="entry name" value="Sucrose isomerase"/>
    <property type="match status" value="1"/>
</dbReference>
<dbReference type="SMART" id="SM00642">
    <property type="entry name" value="Aamy"/>
    <property type="match status" value="1"/>
</dbReference>
<dbReference type="InterPro" id="IPR013780">
    <property type="entry name" value="Glyco_hydro_b"/>
</dbReference>
<dbReference type="Gene3D" id="3.20.20.80">
    <property type="entry name" value="Glycosidases"/>
    <property type="match status" value="2"/>
</dbReference>
<dbReference type="Proteomes" id="UP000249354">
    <property type="component" value="Unassembled WGS sequence"/>
</dbReference>
<dbReference type="SUPFAM" id="SSF51445">
    <property type="entry name" value="(Trans)glycosidases"/>
    <property type="match status" value="1"/>
</dbReference>
<reference evidence="6" key="1">
    <citation type="submission" date="2018-04" db="EMBL/GenBank/DDBJ databases">
        <authorList>
            <person name="Cornet L."/>
        </authorList>
    </citation>
    <scope>NUCLEOTIDE SEQUENCE [LARGE SCALE GENOMIC DNA]</scope>
</reference>
<sequence>MEDDSSNTTAWWRSAVIYQIYPRSFCDANQDGIGDLSGIVEKLGYVAALGVDIVWISPFYVSPMKDFGYDVADHQDVDPMFGQTDDFMALVEKAKKLGLKVMVDMVLSHTSDQHLWFRESRSSKDNAKADWYIWADPQPDGSPPNNWLSIFGGSAWEWDTHRRQFYLHNFLSAQPDLNFHNPAVVEAVLEIVEFWLRLGVAGIRLDTVNWYFHDQKLRDNPPNQGALLKYAPASSNYVMQDHIYNKSRPEVLPFLEKLRGLLDRYSAVSLGELTAKRAVEMTADYTEVDKRLHMVYTFGLLTETFSAAHFKQTIREVESQLGSGWVCWAFSNHDVVRVVSRWRREEVSMTQQAKFLLALLLSLRGAVCLYQGEELGLTETEIAFEDVQDPYGIRLWPEFKGRDGCRTPMPWQMAAHNGGFSAAKPWLPVPLAHLARSVDVQLLDEASVLNFCRFLLQWRKSLPAVMFGAIRLLEVADPLLAFERSYEGQTVLAIFNLGEEASEFDCSEYGAGGAFSAENHLRPFELSGFTYGYNGAILTLPGLSVFFAEVVV</sequence>
<dbReference type="GO" id="GO:0009313">
    <property type="term" value="P:oligosaccharide catabolic process"/>
    <property type="evidence" value="ECO:0007669"/>
    <property type="project" value="TreeGrafter"/>
</dbReference>
<dbReference type="InterPro" id="IPR006047">
    <property type="entry name" value="GH13_cat_dom"/>
</dbReference>
<dbReference type="CDD" id="cd11330">
    <property type="entry name" value="AmyAc_OligoGlu"/>
    <property type="match status" value="1"/>
</dbReference>
<dbReference type="Gene3D" id="3.90.400.10">
    <property type="entry name" value="Oligo-1,6-glucosidase, Domain 2"/>
    <property type="match status" value="1"/>
</dbReference>
<protein>
    <submittedName>
        <fullName evidence="5">Alpha-glucosidase</fullName>
    </submittedName>
</protein>
<feature type="domain" description="Glycosyl hydrolase family 13 catalytic" evidence="4">
    <location>
        <begin position="19"/>
        <end position="406"/>
    </location>
</feature>
<dbReference type="SUPFAM" id="SSF51011">
    <property type="entry name" value="Glycosyl hydrolase domain"/>
    <property type="match status" value="1"/>
</dbReference>
<name>A0A2W4WH35_9CYAN</name>
<keyword evidence="2" id="KW-0378">Hydrolase</keyword>
<dbReference type="Gene3D" id="2.60.40.1180">
    <property type="entry name" value="Golgi alpha-mannosidase II"/>
    <property type="match status" value="1"/>
</dbReference>
<proteinExistence type="inferred from homology"/>
<dbReference type="Pfam" id="PF00128">
    <property type="entry name" value="Alpha-amylase"/>
    <property type="match status" value="1"/>
</dbReference>
<evidence type="ECO:0000259" key="4">
    <source>
        <dbReference type="SMART" id="SM00642"/>
    </source>
</evidence>
<gene>
    <name evidence="5" type="ORF">DCF25_04765</name>
</gene>
<evidence type="ECO:0000256" key="2">
    <source>
        <dbReference type="ARBA" id="ARBA00022801"/>
    </source>
</evidence>
<comment type="similarity">
    <text evidence="1">Belongs to the glycosyl hydrolase 13 family.</text>
</comment>
<dbReference type="EMBL" id="QBMC01000019">
    <property type="protein sequence ID" value="PZO21655.1"/>
    <property type="molecule type" value="Genomic_DNA"/>
</dbReference>
<evidence type="ECO:0000256" key="1">
    <source>
        <dbReference type="ARBA" id="ARBA00008061"/>
    </source>
</evidence>
<keyword evidence="3" id="KW-0326">Glycosidase</keyword>